<evidence type="ECO:0000313" key="2">
    <source>
        <dbReference type="EMBL" id="MFC4015942.1"/>
    </source>
</evidence>
<dbReference type="RefSeq" id="WP_357818909.1">
    <property type="nucleotide sequence ID" value="NZ_JBHSBI010000052.1"/>
</dbReference>
<keyword evidence="3" id="KW-1185">Reference proteome</keyword>
<reference evidence="3" key="1">
    <citation type="journal article" date="2019" name="Int. J. Syst. Evol. Microbiol.">
        <title>The Global Catalogue of Microorganisms (GCM) 10K type strain sequencing project: providing services to taxonomists for standard genome sequencing and annotation.</title>
        <authorList>
            <consortium name="The Broad Institute Genomics Platform"/>
            <consortium name="The Broad Institute Genome Sequencing Center for Infectious Disease"/>
            <person name="Wu L."/>
            <person name="Ma J."/>
        </authorList>
    </citation>
    <scope>NUCLEOTIDE SEQUENCE [LARGE SCALE GENOMIC DNA]</scope>
    <source>
        <strain evidence="3">TBRC 1276</strain>
    </source>
</reference>
<accession>A0ABV8GUD1</accession>
<evidence type="ECO:0000313" key="3">
    <source>
        <dbReference type="Proteomes" id="UP001595851"/>
    </source>
</evidence>
<protein>
    <submittedName>
        <fullName evidence="2">VOC family protein</fullName>
    </submittedName>
</protein>
<dbReference type="Pfam" id="PF00903">
    <property type="entry name" value="Glyoxalase"/>
    <property type="match status" value="1"/>
</dbReference>
<proteinExistence type="predicted"/>
<organism evidence="2 3">
    <name type="scientific">Nonomuraea purpurea</name>
    <dbReference type="NCBI Taxonomy" id="1849276"/>
    <lineage>
        <taxon>Bacteria</taxon>
        <taxon>Bacillati</taxon>
        <taxon>Actinomycetota</taxon>
        <taxon>Actinomycetes</taxon>
        <taxon>Streptosporangiales</taxon>
        <taxon>Streptosporangiaceae</taxon>
        <taxon>Nonomuraea</taxon>
    </lineage>
</organism>
<feature type="domain" description="VOC" evidence="1">
    <location>
        <begin position="5"/>
        <end position="127"/>
    </location>
</feature>
<dbReference type="EMBL" id="JBHSBI010000052">
    <property type="protein sequence ID" value="MFC4015942.1"/>
    <property type="molecule type" value="Genomic_DNA"/>
</dbReference>
<evidence type="ECO:0000259" key="1">
    <source>
        <dbReference type="PROSITE" id="PS51819"/>
    </source>
</evidence>
<name>A0ABV8GUD1_9ACTN</name>
<dbReference type="PANTHER" id="PTHR34109:SF1">
    <property type="entry name" value="VOC DOMAIN-CONTAINING PROTEIN"/>
    <property type="match status" value="1"/>
</dbReference>
<dbReference type="InterPro" id="IPR037523">
    <property type="entry name" value="VOC_core"/>
</dbReference>
<dbReference type="InterPro" id="IPR029068">
    <property type="entry name" value="Glyas_Bleomycin-R_OHBP_Dase"/>
</dbReference>
<dbReference type="PANTHER" id="PTHR34109">
    <property type="entry name" value="BNAUNNG04460D PROTEIN-RELATED"/>
    <property type="match status" value="1"/>
</dbReference>
<dbReference type="Proteomes" id="UP001595851">
    <property type="component" value="Unassembled WGS sequence"/>
</dbReference>
<dbReference type="PROSITE" id="PS51819">
    <property type="entry name" value="VOC"/>
    <property type="match status" value="1"/>
</dbReference>
<dbReference type="InterPro" id="IPR004360">
    <property type="entry name" value="Glyas_Fos-R_dOase_dom"/>
</dbReference>
<dbReference type="Gene3D" id="3.30.720.120">
    <property type="match status" value="1"/>
</dbReference>
<dbReference type="SUPFAM" id="SSF54593">
    <property type="entry name" value="Glyoxalase/Bleomycin resistance protein/Dihydroxybiphenyl dioxygenase"/>
    <property type="match status" value="1"/>
</dbReference>
<gene>
    <name evidence="2" type="ORF">ACFOY2_52635</name>
</gene>
<dbReference type="Gene3D" id="3.30.720.110">
    <property type="match status" value="1"/>
</dbReference>
<comment type="caution">
    <text evidence="2">The sequence shown here is derived from an EMBL/GenBank/DDBJ whole genome shotgun (WGS) entry which is preliminary data.</text>
</comment>
<sequence>MSGPSPTIIPTLRYRDPAKAVAWLVDAFGFTEAFVAKGDDGSVGHAQLVHGTGMVMLGPVSDGSDDRLAAAHGPAWIYVIVDDIEAHYEQAKAAGAELIRQLQEEGYGGKGYAVYDFEGNVWSFGTYHPEMP</sequence>